<dbReference type="PANTHER" id="PTHR13799">
    <property type="entry name" value="NGG1 INTERACTING FACTOR 3"/>
    <property type="match status" value="1"/>
</dbReference>
<dbReference type="AlphaFoldDB" id="A0A9W5XYQ5"/>
<dbReference type="Pfam" id="PF01784">
    <property type="entry name" value="DUF34_NIF3"/>
    <property type="match status" value="1"/>
</dbReference>
<dbReference type="RefSeq" id="WP_261850536.1">
    <property type="nucleotide sequence ID" value="NZ_BQXY01000001.1"/>
</dbReference>
<feature type="binding site" evidence="4">
    <location>
        <position position="63"/>
    </location>
    <ligand>
        <name>a divalent metal cation</name>
        <dbReference type="ChEBI" id="CHEBI:60240"/>
        <label>1</label>
    </ligand>
</feature>
<dbReference type="Gene3D" id="3.40.1390.30">
    <property type="entry name" value="NIF3 (NGG1p interacting factor 3)-like"/>
    <property type="match status" value="1"/>
</dbReference>
<evidence type="ECO:0000256" key="4">
    <source>
        <dbReference type="PIRSR" id="PIRSR602678-1"/>
    </source>
</evidence>
<reference evidence="5" key="1">
    <citation type="journal article" date="2023" name="Int. J. Syst. Evol. Microbiol.">
        <title>&lt;i&gt;Clostridium folliculivorans&lt;/i&gt; sp. nov., isolated from soil samples of an organic paddy in Japan.</title>
        <authorList>
            <person name="Tazawa J."/>
            <person name="Kobayashi H."/>
            <person name="Tanizawa Y."/>
            <person name="Uchino A."/>
            <person name="Tanaka F."/>
            <person name="Urashima Y."/>
            <person name="Miura S."/>
            <person name="Sakamoto M."/>
            <person name="Ohkuma M."/>
            <person name="Tohno M."/>
        </authorList>
    </citation>
    <scope>NUCLEOTIDE SEQUENCE</scope>
    <source>
        <strain evidence="5">D1-1</strain>
    </source>
</reference>
<organism evidence="5 6">
    <name type="scientific">Clostridium folliculivorans</name>
    <dbReference type="NCBI Taxonomy" id="2886038"/>
    <lineage>
        <taxon>Bacteria</taxon>
        <taxon>Bacillati</taxon>
        <taxon>Bacillota</taxon>
        <taxon>Clostridia</taxon>
        <taxon>Eubacteriales</taxon>
        <taxon>Clostridiaceae</taxon>
        <taxon>Clostridium</taxon>
    </lineage>
</organism>
<dbReference type="GO" id="GO:0005737">
    <property type="term" value="C:cytoplasm"/>
    <property type="evidence" value="ECO:0007669"/>
    <property type="project" value="TreeGrafter"/>
</dbReference>
<accession>A0A9W5XYQ5</accession>
<feature type="binding site" evidence="4">
    <location>
        <position position="232"/>
    </location>
    <ligand>
        <name>a divalent metal cation</name>
        <dbReference type="ChEBI" id="CHEBI:60240"/>
        <label>1</label>
    </ligand>
</feature>
<name>A0A9W5XYQ5_9CLOT</name>
<dbReference type="PANTHER" id="PTHR13799:SF14">
    <property type="entry name" value="GTP CYCLOHYDROLASE 1 TYPE 2 HOMOLOG"/>
    <property type="match status" value="1"/>
</dbReference>
<keyword evidence="3 4" id="KW-0479">Metal-binding</keyword>
<evidence type="ECO:0000256" key="2">
    <source>
        <dbReference type="ARBA" id="ARBA00022112"/>
    </source>
</evidence>
<protein>
    <recommendedName>
        <fullName evidence="2">GTP cyclohydrolase 1 type 2 homolog</fullName>
    </recommendedName>
</protein>
<feature type="binding site" evidence="4">
    <location>
        <position position="236"/>
    </location>
    <ligand>
        <name>a divalent metal cation</name>
        <dbReference type="ChEBI" id="CHEBI:60240"/>
        <label>1</label>
    </ligand>
</feature>
<dbReference type="Proteomes" id="UP001057868">
    <property type="component" value="Unassembled WGS sequence"/>
</dbReference>
<dbReference type="SUPFAM" id="SSF102705">
    <property type="entry name" value="NIF3 (NGG1p interacting factor 3)-like"/>
    <property type="match status" value="1"/>
</dbReference>
<dbReference type="EMBL" id="BQXY01000001">
    <property type="protein sequence ID" value="GKU23458.1"/>
    <property type="molecule type" value="Genomic_DNA"/>
</dbReference>
<proteinExistence type="inferred from homology"/>
<comment type="similarity">
    <text evidence="1">Belongs to the GTP cyclohydrolase I type 2/NIF3 family.</text>
</comment>
<evidence type="ECO:0000313" key="5">
    <source>
        <dbReference type="EMBL" id="GKU23458.1"/>
    </source>
</evidence>
<dbReference type="InterPro" id="IPR036069">
    <property type="entry name" value="DUF34/NIF3_sf"/>
</dbReference>
<sequence>MKVKEITDEIINKFGGVKFEETCDQLISGSYDIEVSGVVTTFMATVDVIKQAIDCGANFIITHEPTYYTGADKLDWLKDDPVYIEKKKMLEDHGIAIWRFHDHMHAAPTDLIYDGLLKEIGWEEYLIKGLKFPHCYEIPEITLNELADFFKIKLEMEVIQIVGSPETRCRRVGILVGGGSLGLGVEEMPMVLMKEQNLDVIVCGDITEWTLCPYIRDASALNMNKAMLVLGHERSEEAGMKYMSRWLAPMLKETPVYFIDTKEPFIYL</sequence>
<dbReference type="InterPro" id="IPR002678">
    <property type="entry name" value="DUF34/NIF3"/>
</dbReference>
<evidence type="ECO:0000256" key="3">
    <source>
        <dbReference type="ARBA" id="ARBA00022723"/>
    </source>
</evidence>
<dbReference type="GO" id="GO:0046872">
    <property type="term" value="F:metal ion binding"/>
    <property type="evidence" value="ECO:0007669"/>
    <property type="project" value="UniProtKB-KW"/>
</dbReference>
<comment type="caution">
    <text evidence="5">The sequence shown here is derived from an EMBL/GenBank/DDBJ whole genome shotgun (WGS) entry which is preliminary data.</text>
</comment>
<keyword evidence="6" id="KW-1185">Reference proteome</keyword>
<gene>
    <name evidence="5" type="ORF">CFOLD11_02840</name>
</gene>
<evidence type="ECO:0000313" key="6">
    <source>
        <dbReference type="Proteomes" id="UP001057868"/>
    </source>
</evidence>
<evidence type="ECO:0000256" key="1">
    <source>
        <dbReference type="ARBA" id="ARBA00006964"/>
    </source>
</evidence>